<reference evidence="1" key="1">
    <citation type="submission" date="2023-03" db="EMBL/GenBank/DDBJ databases">
        <authorList>
            <person name="Shen W."/>
            <person name="Cai J."/>
        </authorList>
    </citation>
    <scope>NUCLEOTIDE SEQUENCE</scope>
    <source>
        <strain evidence="1">B646-2</strain>
    </source>
</reference>
<dbReference type="RefSeq" id="WP_169794377.1">
    <property type="nucleotide sequence ID" value="NZ_BAAAXM010000029.1"/>
</dbReference>
<dbReference type="EMBL" id="JARPXM010000001">
    <property type="protein sequence ID" value="MDT2536902.1"/>
    <property type="molecule type" value="Genomic_DNA"/>
</dbReference>
<organism evidence="1 2">
    <name type="scientific">Enterococcus raffinosus</name>
    <dbReference type="NCBI Taxonomy" id="71452"/>
    <lineage>
        <taxon>Bacteria</taxon>
        <taxon>Bacillati</taxon>
        <taxon>Bacillota</taxon>
        <taxon>Bacilli</taxon>
        <taxon>Lactobacillales</taxon>
        <taxon>Enterococcaceae</taxon>
        <taxon>Enterococcus</taxon>
    </lineage>
</organism>
<dbReference type="Proteomes" id="UP001249240">
    <property type="component" value="Unassembled WGS sequence"/>
</dbReference>
<dbReference type="GeneID" id="67042207"/>
<sequence>MTIQPQKQLVVVSHCVLNQNAVIHGWERARGAFPFAIDLLSRGIALLQLPCPEFIVLGGDRPPMTYEEYRDLPNYRQKCRELLTPIIQQIQAYQAEGYQYLGIIGINESPNCSISGQRGVLMEEFFTECEQRQIATQYLEVPTWYSEDDQGEFEEQLHVFLERGIKNEQ</sequence>
<evidence type="ECO:0000313" key="2">
    <source>
        <dbReference type="Proteomes" id="UP001249240"/>
    </source>
</evidence>
<name>A0AAW8SQ55_9ENTE</name>
<gene>
    <name evidence="1" type="ORF">P7D78_02090</name>
</gene>
<dbReference type="AlphaFoldDB" id="A0AAW8SQ55"/>
<proteinExistence type="predicted"/>
<dbReference type="InterPro" id="IPR054648">
    <property type="entry name" value="TudS-rel"/>
</dbReference>
<protein>
    <recommendedName>
        <fullName evidence="3">DUF523 domain-containing protein</fullName>
    </recommendedName>
</protein>
<accession>A0AAW8SQ55</accession>
<dbReference type="NCBIfam" id="NF045597">
    <property type="entry name" value="TudS_rel_CD3072"/>
    <property type="match status" value="1"/>
</dbReference>
<evidence type="ECO:0008006" key="3">
    <source>
        <dbReference type="Google" id="ProtNLM"/>
    </source>
</evidence>
<comment type="caution">
    <text evidence="1">The sequence shown here is derived from an EMBL/GenBank/DDBJ whole genome shotgun (WGS) entry which is preliminary data.</text>
</comment>
<evidence type="ECO:0000313" key="1">
    <source>
        <dbReference type="EMBL" id="MDT2536902.1"/>
    </source>
</evidence>